<name>A0AB35U7W9_9FIRM</name>
<evidence type="ECO:0000313" key="1">
    <source>
        <dbReference type="EMBL" id="MDX8420167.1"/>
    </source>
</evidence>
<dbReference type="AlphaFoldDB" id="A0AB35U7W9"/>
<sequence>MKIVYYFDESRPAKEKTVVQSIYGDEVQYISERPWAAIDMFENGDILICNSVDELAASEVTLEDVDDIVKEYVNILNRGVELVFDKSTQCNSLFIKTLITSDKDFESVLRKCIMNYAGQKDIAAKYAKKHVVTARANGNRVGLKKGTRLITKKSIVMKAKIKEYSKEYDGTLSDEELIKRLGIARNSYYKYKKELRKEVD</sequence>
<proteinExistence type="predicted"/>
<comment type="caution">
    <text evidence="1">The sequence shown here is derived from an EMBL/GenBank/DDBJ whole genome shotgun (WGS) entry which is preliminary data.</text>
</comment>
<dbReference type="RefSeq" id="WP_370596382.1">
    <property type="nucleotide sequence ID" value="NZ_JALBUR010000024.1"/>
</dbReference>
<organism evidence="1 2">
    <name type="scientific">Grylomicrobium aquisgranensis</name>
    <dbReference type="NCBI Taxonomy" id="2926318"/>
    <lineage>
        <taxon>Bacteria</taxon>
        <taxon>Bacillati</taxon>
        <taxon>Bacillota</taxon>
        <taxon>Erysipelotrichia</taxon>
        <taxon>Erysipelotrichales</taxon>
        <taxon>Erysipelotrichaceae</taxon>
        <taxon>Grylomicrobium</taxon>
    </lineage>
</organism>
<keyword evidence="2" id="KW-1185">Reference proteome</keyword>
<dbReference type="Proteomes" id="UP001286174">
    <property type="component" value="Unassembled WGS sequence"/>
</dbReference>
<dbReference type="EMBL" id="JALBUR010000024">
    <property type="protein sequence ID" value="MDX8420167.1"/>
    <property type="molecule type" value="Genomic_DNA"/>
</dbReference>
<reference evidence="1 2" key="1">
    <citation type="submission" date="2022-03" db="EMBL/GenBank/DDBJ databases">
        <title>Novel taxa within the pig intestine.</title>
        <authorList>
            <person name="Wylensek D."/>
            <person name="Bishof K."/>
            <person name="Afrizal A."/>
            <person name="Clavel T."/>
        </authorList>
    </citation>
    <scope>NUCLEOTIDE SEQUENCE [LARGE SCALE GENOMIC DNA]</scope>
    <source>
        <strain evidence="1 2">CLA-KB-P133</strain>
    </source>
</reference>
<accession>A0AB35U7W9</accession>
<evidence type="ECO:0000313" key="2">
    <source>
        <dbReference type="Proteomes" id="UP001286174"/>
    </source>
</evidence>
<evidence type="ECO:0008006" key="3">
    <source>
        <dbReference type="Google" id="ProtNLM"/>
    </source>
</evidence>
<gene>
    <name evidence="1" type="ORF">MOZ60_08680</name>
</gene>
<protein>
    <recommendedName>
        <fullName evidence="3">Resolvase</fullName>
    </recommendedName>
</protein>